<evidence type="ECO:0000313" key="4">
    <source>
        <dbReference type="Proteomes" id="UP000518305"/>
    </source>
</evidence>
<evidence type="ECO:0000256" key="2">
    <source>
        <dbReference type="SAM" id="MobiDB-lite"/>
    </source>
</evidence>
<keyword evidence="1" id="KW-0175">Coiled coil</keyword>
<evidence type="ECO:0000313" key="3">
    <source>
        <dbReference type="EMBL" id="NXG64519.1"/>
    </source>
</evidence>
<gene>
    <name evidence="3" type="primary">Myoc_1</name>
    <name evidence="3" type="ORF">HEMCOM_R14882</name>
</gene>
<feature type="region of interest" description="Disordered" evidence="2">
    <location>
        <begin position="57"/>
        <end position="88"/>
    </location>
</feature>
<dbReference type="EMBL" id="VWZJ01011031">
    <property type="protein sequence ID" value="NXG64519.1"/>
    <property type="molecule type" value="Genomic_DNA"/>
</dbReference>
<accession>A0A7K9DIW9</accession>
<organism evidence="3 4">
    <name type="scientific">Hemiprocne comata</name>
    <dbReference type="NCBI Taxonomy" id="243314"/>
    <lineage>
        <taxon>Eukaryota</taxon>
        <taxon>Metazoa</taxon>
        <taxon>Chordata</taxon>
        <taxon>Craniata</taxon>
        <taxon>Vertebrata</taxon>
        <taxon>Euteleostomi</taxon>
        <taxon>Archelosauria</taxon>
        <taxon>Archosauria</taxon>
        <taxon>Dinosauria</taxon>
        <taxon>Saurischia</taxon>
        <taxon>Theropoda</taxon>
        <taxon>Coelurosauria</taxon>
        <taxon>Aves</taxon>
        <taxon>Neognathae</taxon>
        <taxon>Neoaves</taxon>
        <taxon>Strisores</taxon>
        <taxon>Apodiformes</taxon>
        <taxon>Apodidae</taxon>
        <taxon>Hemiprocninae</taxon>
        <taxon>Hemiprocne</taxon>
    </lineage>
</organism>
<reference evidence="3 4" key="1">
    <citation type="submission" date="2019-09" db="EMBL/GenBank/DDBJ databases">
        <title>Bird 10,000 Genomes (B10K) Project - Family phase.</title>
        <authorList>
            <person name="Zhang G."/>
        </authorList>
    </citation>
    <scope>NUCLEOTIDE SEQUENCE [LARGE SCALE GENOMIC DNA]</scope>
    <source>
        <strain evidence="3">B10K-DU-001-23</strain>
        <tissue evidence="3">Muscle</tissue>
    </source>
</reference>
<comment type="caution">
    <text evidence="3">The sequence shown here is derived from an EMBL/GenBank/DDBJ whole genome shotgun (WGS) entry which is preliminary data.</text>
</comment>
<dbReference type="OrthoDB" id="9219364at2759"/>
<protein>
    <submittedName>
        <fullName evidence="3">MYOC protein</fullName>
    </submittedName>
</protein>
<dbReference type="AlphaFoldDB" id="A0A7K9DIW9"/>
<feature type="non-terminal residue" evidence="3">
    <location>
        <position position="1"/>
    </location>
</feature>
<evidence type="ECO:0000256" key="1">
    <source>
        <dbReference type="SAM" id="Coils"/>
    </source>
</evidence>
<name>A0A7K9DIW9_9AVES</name>
<feature type="coiled-coil region" evidence="1">
    <location>
        <begin position="19"/>
        <end position="53"/>
    </location>
</feature>
<keyword evidence="4" id="KW-1185">Reference proteome</keyword>
<dbReference type="Proteomes" id="UP000518305">
    <property type="component" value="Unassembled WGS sequence"/>
</dbReference>
<proteinExistence type="predicted"/>
<feature type="non-terminal residue" evidence="3">
    <location>
        <position position="88"/>
    </location>
</feature>
<sequence length="88" mass="9600">GGARHPQHAAPAARLEPGYSELLRAKSRLEEEKGRLEREKEELGRRLESSAQEIARLRAGRCPPGGEGAGRDPLRAPGKGKRQGRDPL</sequence>